<dbReference type="RefSeq" id="WP_120809401.1">
    <property type="nucleotide sequence ID" value="NZ_RBID01000004.1"/>
</dbReference>
<feature type="domain" description="Histidine kinase" evidence="9">
    <location>
        <begin position="260"/>
        <end position="472"/>
    </location>
</feature>
<keyword evidence="4" id="KW-0808">Transferase</keyword>
<dbReference type="Pfam" id="PF02518">
    <property type="entry name" value="HATPase_c"/>
    <property type="match status" value="1"/>
</dbReference>
<keyword evidence="8" id="KW-0902">Two-component regulatory system</keyword>
<dbReference type="Proteomes" id="UP000279384">
    <property type="component" value="Unassembled WGS sequence"/>
</dbReference>
<proteinExistence type="predicted"/>
<sequence>MTPLRPYLLPASWLLLSLLAGGVLLLAGFSQQRSLFQQNSSIAHRLLSQKMVQHEAVLATLALQQRPPPAAELLAGLRPAMPQLLALGLRQDGRWLGSGSTPPPLAATLARARQQHRIQTQAAGVAQYWLVAPSGWSLLLDSRRLLAASEWPATLQRVQLHLPGGNSVLLNQPMPDWGWPMALDKPLPTSAQPFTFHSQQRYGIAQWPWLSWLATSAALALLLAWQHSRRQARQQAQREREQARLAAVSRLSTLGEMAAGMAHELNQPLTAILANLRACQRLLDDDDERDTVRQALASSAAQAKRAGDIIARLRALVTQQAPRPLAAVDSAALLASVQDLRRAELAALGIRLHCLDASGGRRALADSVALEQIVHNLLQNAVDALAGQPGSIEIRADSDAGRYRLQVSDSGPGIAATDLPQLFQPFFSTKAGGMGLGLSLCETLAHSLHGQLTAANLPAGGACFTLRLPLADEDNA</sequence>
<evidence type="ECO:0000313" key="11">
    <source>
        <dbReference type="Proteomes" id="UP000279384"/>
    </source>
</evidence>
<dbReference type="GO" id="GO:0000155">
    <property type="term" value="F:phosphorelay sensor kinase activity"/>
    <property type="evidence" value="ECO:0007669"/>
    <property type="project" value="InterPro"/>
</dbReference>
<comment type="catalytic activity">
    <reaction evidence="1">
        <text>ATP + protein L-histidine = ADP + protein N-phospho-L-histidine.</text>
        <dbReference type="EC" id="2.7.13.3"/>
    </reaction>
</comment>
<dbReference type="PANTHER" id="PTHR43065">
    <property type="entry name" value="SENSOR HISTIDINE KINASE"/>
    <property type="match status" value="1"/>
</dbReference>
<comment type="caution">
    <text evidence="10">The sequence shown here is derived from an EMBL/GenBank/DDBJ whole genome shotgun (WGS) entry which is preliminary data.</text>
</comment>
<evidence type="ECO:0000313" key="10">
    <source>
        <dbReference type="EMBL" id="RKQ62007.1"/>
    </source>
</evidence>
<evidence type="ECO:0000256" key="6">
    <source>
        <dbReference type="ARBA" id="ARBA00022777"/>
    </source>
</evidence>
<keyword evidence="6 10" id="KW-0418">Kinase</keyword>
<dbReference type="InterPro" id="IPR003594">
    <property type="entry name" value="HATPase_dom"/>
</dbReference>
<evidence type="ECO:0000256" key="2">
    <source>
        <dbReference type="ARBA" id="ARBA00012438"/>
    </source>
</evidence>
<dbReference type="InterPro" id="IPR003661">
    <property type="entry name" value="HisK_dim/P_dom"/>
</dbReference>
<evidence type="ECO:0000256" key="3">
    <source>
        <dbReference type="ARBA" id="ARBA00022553"/>
    </source>
</evidence>
<dbReference type="GO" id="GO:0005524">
    <property type="term" value="F:ATP binding"/>
    <property type="evidence" value="ECO:0007669"/>
    <property type="project" value="UniProtKB-KW"/>
</dbReference>
<gene>
    <name evidence="10" type="ORF">C8E02_0345</name>
</gene>
<dbReference type="InterPro" id="IPR005467">
    <property type="entry name" value="His_kinase_dom"/>
</dbReference>
<evidence type="ECO:0000256" key="4">
    <source>
        <dbReference type="ARBA" id="ARBA00022679"/>
    </source>
</evidence>
<dbReference type="SMART" id="SM00388">
    <property type="entry name" value="HisKA"/>
    <property type="match status" value="1"/>
</dbReference>
<evidence type="ECO:0000256" key="8">
    <source>
        <dbReference type="ARBA" id="ARBA00023012"/>
    </source>
</evidence>
<name>A0A495BK06_VOGIN</name>
<dbReference type="EC" id="2.7.13.3" evidence="2"/>
<dbReference type="InterPro" id="IPR036890">
    <property type="entry name" value="HATPase_C_sf"/>
</dbReference>
<evidence type="ECO:0000256" key="7">
    <source>
        <dbReference type="ARBA" id="ARBA00022840"/>
    </source>
</evidence>
<dbReference type="InterPro" id="IPR004358">
    <property type="entry name" value="Sig_transdc_His_kin-like_C"/>
</dbReference>
<dbReference type="PANTHER" id="PTHR43065:SF46">
    <property type="entry name" value="C4-DICARBOXYLATE TRANSPORT SENSOR PROTEIN DCTB"/>
    <property type="match status" value="1"/>
</dbReference>
<dbReference type="Pfam" id="PF00512">
    <property type="entry name" value="HisKA"/>
    <property type="match status" value="1"/>
</dbReference>
<dbReference type="Gene3D" id="3.30.565.10">
    <property type="entry name" value="Histidine kinase-like ATPase, C-terminal domain"/>
    <property type="match status" value="1"/>
</dbReference>
<dbReference type="Gene3D" id="1.10.287.130">
    <property type="match status" value="1"/>
</dbReference>
<dbReference type="PRINTS" id="PR00344">
    <property type="entry name" value="BCTRLSENSOR"/>
</dbReference>
<protein>
    <recommendedName>
        <fullName evidence="2">histidine kinase</fullName>
        <ecNumber evidence="2">2.7.13.3</ecNumber>
    </recommendedName>
</protein>
<evidence type="ECO:0000256" key="1">
    <source>
        <dbReference type="ARBA" id="ARBA00000085"/>
    </source>
</evidence>
<dbReference type="EMBL" id="RBID01000004">
    <property type="protein sequence ID" value="RKQ62007.1"/>
    <property type="molecule type" value="Genomic_DNA"/>
</dbReference>
<dbReference type="CDD" id="cd00082">
    <property type="entry name" value="HisKA"/>
    <property type="match status" value="1"/>
</dbReference>
<dbReference type="PROSITE" id="PS50109">
    <property type="entry name" value="HIS_KIN"/>
    <property type="match status" value="1"/>
</dbReference>
<keyword evidence="3" id="KW-0597">Phosphoprotein</keyword>
<reference evidence="10 11" key="1">
    <citation type="submission" date="2018-10" db="EMBL/GenBank/DDBJ databases">
        <title>Genomic Encyclopedia of Type Strains, Phase IV (KMG-IV): sequencing the most valuable type-strain genomes for metagenomic binning, comparative biology and taxonomic classification.</title>
        <authorList>
            <person name="Goeker M."/>
        </authorList>
    </citation>
    <scope>NUCLEOTIDE SEQUENCE [LARGE SCALE GENOMIC DNA]</scope>
    <source>
        <strain evidence="10 11">DSM 3303</strain>
    </source>
</reference>
<dbReference type="SUPFAM" id="SSF47384">
    <property type="entry name" value="Homodimeric domain of signal transducing histidine kinase"/>
    <property type="match status" value="1"/>
</dbReference>
<dbReference type="SUPFAM" id="SSF55874">
    <property type="entry name" value="ATPase domain of HSP90 chaperone/DNA topoisomerase II/histidine kinase"/>
    <property type="match status" value="1"/>
</dbReference>
<dbReference type="AlphaFoldDB" id="A0A495BK06"/>
<organism evidence="10 11">
    <name type="scientific">Vogesella indigofera</name>
    <name type="common">Pseudomonas indigofera</name>
    <dbReference type="NCBI Taxonomy" id="45465"/>
    <lineage>
        <taxon>Bacteria</taxon>
        <taxon>Pseudomonadati</taxon>
        <taxon>Pseudomonadota</taxon>
        <taxon>Betaproteobacteria</taxon>
        <taxon>Neisseriales</taxon>
        <taxon>Chromobacteriaceae</taxon>
        <taxon>Vogesella</taxon>
    </lineage>
</organism>
<accession>A0A495BK06</accession>
<keyword evidence="5" id="KW-0547">Nucleotide-binding</keyword>
<evidence type="ECO:0000256" key="5">
    <source>
        <dbReference type="ARBA" id="ARBA00022741"/>
    </source>
</evidence>
<dbReference type="InterPro" id="IPR036097">
    <property type="entry name" value="HisK_dim/P_sf"/>
</dbReference>
<dbReference type="SMART" id="SM00387">
    <property type="entry name" value="HATPase_c"/>
    <property type="match status" value="1"/>
</dbReference>
<keyword evidence="7" id="KW-0067">ATP-binding</keyword>
<evidence type="ECO:0000259" key="9">
    <source>
        <dbReference type="PROSITE" id="PS50109"/>
    </source>
</evidence>